<reference evidence="2" key="1">
    <citation type="submission" date="2022-10" db="EMBL/GenBank/DDBJ databases">
        <title>Determination and structural analysis of whole genome sequence of Sarocladium strictum F4-1.</title>
        <authorList>
            <person name="Hu L."/>
            <person name="Jiang Y."/>
        </authorList>
    </citation>
    <scope>NUCLEOTIDE SEQUENCE</scope>
    <source>
        <strain evidence="2">F4-1</strain>
    </source>
</reference>
<dbReference type="InterPro" id="IPR001138">
    <property type="entry name" value="Zn2Cys6_DnaBD"/>
</dbReference>
<evidence type="ECO:0000256" key="1">
    <source>
        <dbReference type="ARBA" id="ARBA00023242"/>
    </source>
</evidence>
<name>A0AA39LBP7_SARSR</name>
<dbReference type="GO" id="GO:0000981">
    <property type="term" value="F:DNA-binding transcription factor activity, RNA polymerase II-specific"/>
    <property type="evidence" value="ECO:0007669"/>
    <property type="project" value="InterPro"/>
</dbReference>
<evidence type="ECO:0008006" key="4">
    <source>
        <dbReference type="Google" id="ProtNLM"/>
    </source>
</evidence>
<dbReference type="Gene3D" id="4.10.240.10">
    <property type="entry name" value="Zn(2)-C6 fungal-type DNA-binding domain"/>
    <property type="match status" value="1"/>
</dbReference>
<protein>
    <recommendedName>
        <fullName evidence="4">Zn(2)-C6 fungal-type domain-containing protein</fullName>
    </recommendedName>
</protein>
<gene>
    <name evidence="2" type="ORF">NLU13_1345</name>
</gene>
<comment type="caution">
    <text evidence="2">The sequence shown here is derived from an EMBL/GenBank/DDBJ whole genome shotgun (WGS) entry which is preliminary data.</text>
</comment>
<proteinExistence type="predicted"/>
<organism evidence="2 3">
    <name type="scientific">Sarocladium strictum</name>
    <name type="common">Black bundle disease fungus</name>
    <name type="synonym">Acremonium strictum</name>
    <dbReference type="NCBI Taxonomy" id="5046"/>
    <lineage>
        <taxon>Eukaryota</taxon>
        <taxon>Fungi</taxon>
        <taxon>Dikarya</taxon>
        <taxon>Ascomycota</taxon>
        <taxon>Pezizomycotina</taxon>
        <taxon>Sordariomycetes</taxon>
        <taxon>Hypocreomycetidae</taxon>
        <taxon>Hypocreales</taxon>
        <taxon>Sarocladiaceae</taxon>
        <taxon>Sarocladium</taxon>
    </lineage>
</organism>
<evidence type="ECO:0000313" key="2">
    <source>
        <dbReference type="EMBL" id="KAK0391846.1"/>
    </source>
</evidence>
<evidence type="ECO:0000313" key="3">
    <source>
        <dbReference type="Proteomes" id="UP001175261"/>
    </source>
</evidence>
<dbReference type="EMBL" id="JAPDFR010000001">
    <property type="protein sequence ID" value="KAK0391846.1"/>
    <property type="molecule type" value="Genomic_DNA"/>
</dbReference>
<keyword evidence="1" id="KW-0539">Nucleus</keyword>
<dbReference type="Proteomes" id="UP001175261">
    <property type="component" value="Unassembled WGS sequence"/>
</dbReference>
<dbReference type="InterPro" id="IPR036864">
    <property type="entry name" value="Zn2-C6_fun-type_DNA-bd_sf"/>
</dbReference>
<dbReference type="CDD" id="cd00067">
    <property type="entry name" value="GAL4"/>
    <property type="match status" value="1"/>
</dbReference>
<accession>A0AA39LBP7</accession>
<sequence>MTSSVNVRTTALRGAPRRRQNRACDQCRRSKRASQHAGATYWSCSYCVKTNKECTMLNADLHELAAQHLNGLDPLPLAGVENNAEHLSESYTSGLPGSSQALEEQNTAYECEISGADCAVLDALIRIHGDQTNLSGGHGSRCGYRMELDSPATPSNYERLPTLLTRGSLSPFSIHQKLSLSFHRQMTTSNLFKIYHDVLEHHLSCWLIETTCPYRQGSEAAGALAPNWKVSWTNRILQRTIRLDNVAQACKVIRLTPSEQRAASNTLQLAVLAFATQWAQGSARARRRYSSASQGSTTTSTQSSAEDFDRLLQQFFWSHAHRALQEAADIDCYQVACAEIIFSLAQRPLHDVHQDREYESQPFGDLRSLVQSILEKDGPPVYAERAARRMHTLKVRCDSIDKGLRPKNKHLSHGSANMAPEDRDTIGLLYWLAIMFDTVAATMYERPLVVVDDECRYEIQRDLGSCIDRAPNGSYQWDYEVFLKGGSEISHRTHWPCSYDSAAEDVMMSGPIKVLLFRHVSYLQKALRQAAPNRQLEDILFNTALIYDYWNRSHGAFFQELIRNFPEVPQRIRGWFICISAHWHLAVLMLADLIEFIDQNSLGLEPAKCERLATRMVARMRENSALELSELGAVATLPTSFDMPPESPEFHHALNDGTVLTEPWTMMLIKAFSKASLFFLEEAENVRDASSTCTSALDFNRSLQKGERCIKVLWMLGKKSDMAWDLAEVLQHAMSSLRTRCIWHIM</sequence>
<dbReference type="GO" id="GO:0008270">
    <property type="term" value="F:zinc ion binding"/>
    <property type="evidence" value="ECO:0007669"/>
    <property type="project" value="InterPro"/>
</dbReference>
<dbReference type="SUPFAM" id="SSF57701">
    <property type="entry name" value="Zn2/Cys6 DNA-binding domain"/>
    <property type="match status" value="1"/>
</dbReference>
<dbReference type="AlphaFoldDB" id="A0AA39LBP7"/>
<keyword evidence="3" id="KW-1185">Reference proteome</keyword>